<dbReference type="Pfam" id="PF13250">
    <property type="entry name" value="SNIPE"/>
    <property type="match status" value="1"/>
</dbReference>
<dbReference type="Pfam" id="PF10544">
    <property type="entry name" value="T5orf172"/>
    <property type="match status" value="1"/>
</dbReference>
<proteinExistence type="predicted"/>
<feature type="coiled-coil region" evidence="1">
    <location>
        <begin position="158"/>
        <end position="246"/>
    </location>
</feature>
<dbReference type="SMART" id="SM00974">
    <property type="entry name" value="T5orf172"/>
    <property type="match status" value="1"/>
</dbReference>
<feature type="domain" description="Bacteriophage T5 Orf172 DNA-binding" evidence="2">
    <location>
        <begin position="263"/>
        <end position="346"/>
    </location>
</feature>
<dbReference type="EMBL" id="WUUK01000001">
    <property type="protein sequence ID" value="MXQ50471.1"/>
    <property type="molecule type" value="Genomic_DNA"/>
</dbReference>
<dbReference type="InterPro" id="IPR018306">
    <property type="entry name" value="Phage_T5_Orf172_DNA-bd"/>
</dbReference>
<dbReference type="OrthoDB" id="9811665at2"/>
<keyword evidence="1" id="KW-0175">Coiled coil</keyword>
<comment type="caution">
    <text evidence="3">The sequence shown here is derived from an EMBL/GenBank/DDBJ whole genome shotgun (WGS) entry which is preliminary data.</text>
</comment>
<evidence type="ECO:0000313" key="3">
    <source>
        <dbReference type="EMBL" id="MXQ50471.1"/>
    </source>
</evidence>
<reference evidence="3 4" key="1">
    <citation type="submission" date="2019-12" db="EMBL/GenBank/DDBJ databases">
        <title>Salinicoccus cyprini sp. nov., isolated from gastro-intestinal tract of mirror carp, Cyprinus carpio var. specularis, collected from Gobind Sagar Reservoir, Himachal Pradesh, India.</title>
        <authorList>
            <person name="Talwar C."/>
            <person name="Singh A.K."/>
            <person name="Lal R."/>
            <person name="Negi R.K."/>
        </authorList>
    </citation>
    <scope>NUCLEOTIDE SEQUENCE [LARGE SCALE GENOMIC DNA]</scope>
    <source>
        <strain evidence="3 4">J-82</strain>
    </source>
</reference>
<name>A0A6N8U2T2_9STAP</name>
<gene>
    <name evidence="3" type="ORF">GQ671_04025</name>
</gene>
<sequence length="370" mass="44015">MEITYQKREEELKKETDKRNKELQSINNILNKKYSDLDHNDLEIKNFEEVSSADIKDQLSMISLEEKEVLQDGGIIILDNTSKKSHIKNQAKQIVRSFNAECDFYLSNVNVRNVDTYRNRIVKSFETHNRIYKTDDVELSKELLELKLKKLNYVYSYQRKIEEEKELQKAAREQLIEEQKVEKELERKRKEIEKEERQFSQEVNKLMKYMQNSDNDAEKDLYLDKIRELEGKLSQLDTDKKDVENRATNTRAGYVYIISNIGSFGENIYKIGVTRRLEPMDRVKELSDASVPFEFDVHAMIFSDDAPALENTLHNHFRDKEINKINHRKEFFNVDLQEIEKIVKDKYNDTVRFTIEPRAEQYRESIKLSS</sequence>
<keyword evidence="4" id="KW-1185">Reference proteome</keyword>
<evidence type="ECO:0000313" key="4">
    <source>
        <dbReference type="Proteomes" id="UP000436284"/>
    </source>
</evidence>
<protein>
    <submittedName>
        <fullName evidence="3">DUF4041 domain-containing protein</fullName>
    </submittedName>
</protein>
<dbReference type="InterPro" id="IPR025280">
    <property type="entry name" value="SNIPE"/>
</dbReference>
<evidence type="ECO:0000256" key="1">
    <source>
        <dbReference type="SAM" id="Coils"/>
    </source>
</evidence>
<accession>A0A6N8U2T2</accession>
<dbReference type="Proteomes" id="UP000436284">
    <property type="component" value="Unassembled WGS sequence"/>
</dbReference>
<evidence type="ECO:0000259" key="2">
    <source>
        <dbReference type="SMART" id="SM00974"/>
    </source>
</evidence>
<organism evidence="3 4">
    <name type="scientific">Salinicoccus hispanicus</name>
    <dbReference type="NCBI Taxonomy" id="157225"/>
    <lineage>
        <taxon>Bacteria</taxon>
        <taxon>Bacillati</taxon>
        <taxon>Bacillota</taxon>
        <taxon>Bacilli</taxon>
        <taxon>Bacillales</taxon>
        <taxon>Staphylococcaceae</taxon>
        <taxon>Salinicoccus</taxon>
    </lineage>
</organism>
<dbReference type="AlphaFoldDB" id="A0A6N8U2T2"/>